<dbReference type="InterPro" id="IPR000836">
    <property type="entry name" value="PRTase_dom"/>
</dbReference>
<comment type="catalytic activity">
    <reaction evidence="1">
        <text>GMP + diphosphate = guanine + 5-phospho-alpha-D-ribose 1-diphosphate</text>
        <dbReference type="Rhea" id="RHEA:25424"/>
        <dbReference type="ChEBI" id="CHEBI:16235"/>
        <dbReference type="ChEBI" id="CHEBI:33019"/>
        <dbReference type="ChEBI" id="CHEBI:58017"/>
        <dbReference type="ChEBI" id="CHEBI:58115"/>
        <dbReference type="EC" id="2.4.2.8"/>
    </reaction>
    <physiologicalReaction direction="right-to-left" evidence="1">
        <dbReference type="Rhea" id="RHEA:25426"/>
    </physiologicalReaction>
</comment>
<dbReference type="GO" id="GO:0032264">
    <property type="term" value="P:IMP salvage"/>
    <property type="evidence" value="ECO:0007669"/>
    <property type="project" value="TreeGrafter"/>
</dbReference>
<dbReference type="InterPro" id="IPR029057">
    <property type="entry name" value="PRTase-like"/>
</dbReference>
<dbReference type="STRING" id="36874.HQ34_08400"/>
<comment type="catalytic activity">
    <reaction evidence="2">
        <text>IMP + diphosphate = hypoxanthine + 5-phospho-alpha-D-ribose 1-diphosphate</text>
        <dbReference type="Rhea" id="RHEA:17973"/>
        <dbReference type="ChEBI" id="CHEBI:17368"/>
        <dbReference type="ChEBI" id="CHEBI:33019"/>
        <dbReference type="ChEBI" id="CHEBI:58017"/>
        <dbReference type="ChEBI" id="CHEBI:58053"/>
        <dbReference type="EC" id="2.4.2.8"/>
    </reaction>
    <physiologicalReaction direction="right-to-left" evidence="2">
        <dbReference type="Rhea" id="RHEA:17975"/>
    </physiologicalReaction>
</comment>
<dbReference type="EMBL" id="JQJD01000001">
    <property type="protein sequence ID" value="KGN83261.1"/>
    <property type="molecule type" value="Genomic_DNA"/>
</dbReference>
<dbReference type="RefSeq" id="WP_036849836.1">
    <property type="nucleotide sequence ID" value="NZ_JQJD01000001.1"/>
</dbReference>
<feature type="domain" description="Phosphoribosyltransferase" evidence="3">
    <location>
        <begin position="23"/>
        <end position="164"/>
    </location>
</feature>
<dbReference type="InterPro" id="IPR050408">
    <property type="entry name" value="HGPRT"/>
</dbReference>
<dbReference type="GO" id="GO:0032263">
    <property type="term" value="P:GMP salvage"/>
    <property type="evidence" value="ECO:0007669"/>
    <property type="project" value="TreeGrafter"/>
</dbReference>
<dbReference type="GO" id="GO:0004422">
    <property type="term" value="F:hypoxanthine phosphoribosyltransferase activity"/>
    <property type="evidence" value="ECO:0007669"/>
    <property type="project" value="TreeGrafter"/>
</dbReference>
<proteinExistence type="predicted"/>
<dbReference type="GO" id="GO:0046100">
    <property type="term" value="P:hypoxanthine metabolic process"/>
    <property type="evidence" value="ECO:0007669"/>
    <property type="project" value="TreeGrafter"/>
</dbReference>
<dbReference type="PANTHER" id="PTHR43340">
    <property type="entry name" value="HYPOXANTHINE-GUANINE PHOSPHORIBOSYLTRANSFERASE"/>
    <property type="match status" value="1"/>
</dbReference>
<organism evidence="4 5">
    <name type="scientific">Porphyromonas cangingivalis</name>
    <dbReference type="NCBI Taxonomy" id="36874"/>
    <lineage>
        <taxon>Bacteria</taxon>
        <taxon>Pseudomonadati</taxon>
        <taxon>Bacteroidota</taxon>
        <taxon>Bacteroidia</taxon>
        <taxon>Bacteroidales</taxon>
        <taxon>Porphyromonadaceae</taxon>
        <taxon>Porphyromonas</taxon>
    </lineage>
</organism>
<sequence length="180" mass="20737">MKRVQVKDREFELYLEYDRLRPEIVRVAREIRRDLAGKDPLFVCVLNGAFTFAAELMIELDDKYQLAFAKYSSYQGMQSTGVLKEEIPPEVDMNGRTVVIIEDLVDSGFTLHKVRELYMERGAKEVKIAVMLSKPDAPKVVDIRPDYIGMEIPNDFIVGHGLDYDGHGRMLKDIYKVCEE</sequence>
<comment type="caution">
    <text evidence="4">The sequence shown here is derived from an EMBL/GenBank/DDBJ whole genome shotgun (WGS) entry which is preliminary data.</text>
</comment>
<evidence type="ECO:0000256" key="1">
    <source>
        <dbReference type="ARBA" id="ARBA00048811"/>
    </source>
</evidence>
<evidence type="ECO:0000259" key="3">
    <source>
        <dbReference type="Pfam" id="PF00156"/>
    </source>
</evidence>
<dbReference type="CDD" id="cd06223">
    <property type="entry name" value="PRTases_typeI"/>
    <property type="match status" value="1"/>
</dbReference>
<dbReference type="GO" id="GO:0005829">
    <property type="term" value="C:cytosol"/>
    <property type="evidence" value="ECO:0007669"/>
    <property type="project" value="TreeGrafter"/>
</dbReference>
<evidence type="ECO:0000313" key="4">
    <source>
        <dbReference type="EMBL" id="KGN83261.1"/>
    </source>
</evidence>
<dbReference type="GO" id="GO:0000287">
    <property type="term" value="F:magnesium ion binding"/>
    <property type="evidence" value="ECO:0007669"/>
    <property type="project" value="TreeGrafter"/>
</dbReference>
<evidence type="ECO:0000313" key="5">
    <source>
        <dbReference type="Proteomes" id="UP000030125"/>
    </source>
</evidence>
<accession>A0A0A2EWJ8</accession>
<reference evidence="4 5" key="1">
    <citation type="submission" date="2014-08" db="EMBL/GenBank/DDBJ databases">
        <title>Porphyromonas cangingivalis strain:COT-109_OH1386 Genome sequencing.</title>
        <authorList>
            <person name="Wallis C."/>
            <person name="Deusch O."/>
            <person name="O'Flynn C."/>
            <person name="Davis I."/>
            <person name="Jospin G."/>
            <person name="Darling A.E."/>
            <person name="Coil D.A."/>
            <person name="Alexiev A."/>
            <person name="Horsfall A."/>
            <person name="Kirkwood N."/>
            <person name="Harris S."/>
            <person name="Eisen J.A."/>
        </authorList>
    </citation>
    <scope>NUCLEOTIDE SEQUENCE [LARGE SCALE GENOMIC DNA]</scope>
    <source>
        <strain evidence="5">COT-109 OH1386</strain>
    </source>
</reference>
<name>A0A0A2EWJ8_PORCN</name>
<protein>
    <submittedName>
        <fullName evidence="4">Hypoxanthine phosphoribosyltransferase</fullName>
    </submittedName>
</protein>
<dbReference type="GO" id="GO:0006178">
    <property type="term" value="P:guanine salvage"/>
    <property type="evidence" value="ECO:0007669"/>
    <property type="project" value="TreeGrafter"/>
</dbReference>
<gene>
    <name evidence="4" type="ORF">HQ35_00370</name>
</gene>
<dbReference type="SUPFAM" id="SSF53271">
    <property type="entry name" value="PRTase-like"/>
    <property type="match status" value="1"/>
</dbReference>
<dbReference type="Pfam" id="PF00156">
    <property type="entry name" value="Pribosyltran"/>
    <property type="match status" value="1"/>
</dbReference>
<dbReference type="eggNOG" id="COG0634">
    <property type="taxonomic scope" value="Bacteria"/>
</dbReference>
<dbReference type="PANTHER" id="PTHR43340:SF1">
    <property type="entry name" value="HYPOXANTHINE PHOSPHORIBOSYLTRANSFERASE"/>
    <property type="match status" value="1"/>
</dbReference>
<keyword evidence="5" id="KW-1185">Reference proteome</keyword>
<dbReference type="Proteomes" id="UP000030125">
    <property type="component" value="Unassembled WGS sequence"/>
</dbReference>
<dbReference type="OrthoDB" id="9802824at2"/>
<evidence type="ECO:0000256" key="2">
    <source>
        <dbReference type="ARBA" id="ARBA00049402"/>
    </source>
</evidence>
<dbReference type="AlphaFoldDB" id="A0A0A2EWJ8"/>
<keyword evidence="4" id="KW-0328">Glycosyltransferase</keyword>
<dbReference type="Gene3D" id="3.40.50.2020">
    <property type="match status" value="1"/>
</dbReference>
<keyword evidence="4" id="KW-0808">Transferase</keyword>